<feature type="coiled-coil region" evidence="11">
    <location>
        <begin position="891"/>
        <end position="932"/>
    </location>
</feature>
<accession>A0ABR2YJY1</accession>
<organism evidence="13 14">
    <name type="scientific">Coccomyxa subellipsoidea</name>
    <dbReference type="NCBI Taxonomy" id="248742"/>
    <lineage>
        <taxon>Eukaryota</taxon>
        <taxon>Viridiplantae</taxon>
        <taxon>Chlorophyta</taxon>
        <taxon>core chlorophytes</taxon>
        <taxon>Trebouxiophyceae</taxon>
        <taxon>Trebouxiophyceae incertae sedis</taxon>
        <taxon>Coccomyxaceae</taxon>
        <taxon>Coccomyxa</taxon>
    </lineage>
</organism>
<comment type="caution">
    <text evidence="13">The sequence shown here is derived from an EMBL/GenBank/DDBJ whole genome shotgun (WGS) entry which is preliminary data.</text>
</comment>
<dbReference type="NCBIfam" id="TIGR00435">
    <property type="entry name" value="cysS"/>
    <property type="match status" value="1"/>
</dbReference>
<gene>
    <name evidence="13" type="ORF">WJX75_006969</name>
</gene>
<dbReference type="InterPro" id="IPR014729">
    <property type="entry name" value="Rossmann-like_a/b/a_fold"/>
</dbReference>
<evidence type="ECO:0000313" key="13">
    <source>
        <dbReference type="EMBL" id="KAK9906729.1"/>
    </source>
</evidence>
<evidence type="ECO:0000256" key="4">
    <source>
        <dbReference type="ARBA" id="ARBA00022723"/>
    </source>
</evidence>
<keyword evidence="6" id="KW-0862">Zinc</keyword>
<keyword evidence="3" id="KW-0436">Ligase</keyword>
<keyword evidence="4" id="KW-0479">Metal-binding</keyword>
<evidence type="ECO:0000256" key="10">
    <source>
        <dbReference type="ARBA" id="ARBA00031499"/>
    </source>
</evidence>
<evidence type="ECO:0000259" key="12">
    <source>
        <dbReference type="Pfam" id="PF01406"/>
    </source>
</evidence>
<name>A0ABR2YJY1_9CHLO</name>
<sequence>MLRKSVCIQEMPAETPAGLAYRLRERGNQVSQSMCWEVTGKSKTKENVEPTAYLNPIDVEYRLQACEDTQAVMAEDLENLRGFGSDLSTWRNQMEEASSQVATVLNLVESDTSDFRSHLSALQEEVATVKRQQPSLSALPEGPPLLRLDQIIEELEILSTRQTQSDKTFQATAHDLTFCLQRLEAGMEEMKVSLACQADSIASLQFQNEEHHTARMEQNARMACLEDTLQQLQARDNRAALQQGVLRLYNTLTKRKEDFMPLDPAGHLVTWYTCGPTVYDAAHLGHARYYITMDILRRVMEDYFGYSIDYVMNVTDVDDKIIRRARLNHLLQNFLDQTPDTAKVLQDARAGQRQKDSNERLSIEQTKLKKIEDNVKTLQQITASQSGVENGNALEPSGASYRDQIVQAAGDALAEDLDEQHGDQVTDHEVFRSHAARYEREFMEDLTLLNCRLPDVMTRVSEYMDEIKAYVQQIYENGMAYAVNGSVYFDTQAYREKGHTYGKLAPQAINSAAAADGEANFASVEKRNRSDFALWKQAKAGEPAWDSPECAKDEHGNLGKGRPGWHIECSAMASSLFDSRIDIHTGGIDLAFPHHENELAQAEAFFHEEYAKCKCEPQWVNYFLHAGHLNIDNMKMSKSLKNFISIRRALQNFSPRVLRIMFALAPWDKPMTFKEEKSALEARQKEKIFENFFLEVQAVLHKFGSGGSEGRLPTRWEAEERELNKAHRETSAKVHAALLDSIDVSTAMNALLELVSKANIYIKAREQQYAATPRGPPPQAQLVHKVALYITRILSIFGIYGQDEIGPGREPGAAAAAGGSREGAEPLLGVIADFRTTVRNAAKLGQSDAGKARAEHNNILKACDGLRNETLPQLGVQLEDRPDGTSICKFMSAAEQQAEAREAELALAAKELQKHREKLEKEVKRLRAEDINMASLKTRWTKYTSLGQPAADGAASEKQLKELRSEAKEVWKVLRKLKVTQSDLSLGQQELDMVQSVISGGTPVHEKLAGDVAARWKAYQSVGAAEAGKDSKAESDLADALYKALPDAANARLGSLVDPLLRNQAAIQDDFARAIAELQTLTKADIPAS</sequence>
<evidence type="ECO:0000256" key="3">
    <source>
        <dbReference type="ARBA" id="ARBA00022598"/>
    </source>
</evidence>
<protein>
    <recommendedName>
        <fullName evidence="2">cysteine--tRNA ligase</fullName>
        <ecNumber evidence="2">6.1.1.16</ecNumber>
    </recommendedName>
    <alternativeName>
        <fullName evidence="10">Cysteinyl-tRNA synthetase</fullName>
    </alternativeName>
</protein>
<evidence type="ECO:0000256" key="1">
    <source>
        <dbReference type="ARBA" id="ARBA00001947"/>
    </source>
</evidence>
<dbReference type="Proteomes" id="UP001491310">
    <property type="component" value="Unassembled WGS sequence"/>
</dbReference>
<evidence type="ECO:0000256" key="5">
    <source>
        <dbReference type="ARBA" id="ARBA00022741"/>
    </source>
</evidence>
<evidence type="ECO:0000256" key="8">
    <source>
        <dbReference type="ARBA" id="ARBA00022917"/>
    </source>
</evidence>
<evidence type="ECO:0000256" key="2">
    <source>
        <dbReference type="ARBA" id="ARBA00012832"/>
    </source>
</evidence>
<keyword evidence="7" id="KW-0067">ATP-binding</keyword>
<dbReference type="EC" id="6.1.1.16" evidence="2"/>
<dbReference type="InterPro" id="IPR024909">
    <property type="entry name" value="Cys-tRNA/MSH_ligase"/>
</dbReference>
<dbReference type="CDD" id="cd00672">
    <property type="entry name" value="CysRS_core"/>
    <property type="match status" value="1"/>
</dbReference>
<dbReference type="InterPro" id="IPR009080">
    <property type="entry name" value="tRNAsynth_Ia_anticodon-bd"/>
</dbReference>
<dbReference type="PANTHER" id="PTHR10890:SF3">
    <property type="entry name" value="CYSTEINE--TRNA LIGASE, CYTOPLASMIC"/>
    <property type="match status" value="1"/>
</dbReference>
<evidence type="ECO:0000256" key="7">
    <source>
        <dbReference type="ARBA" id="ARBA00022840"/>
    </source>
</evidence>
<evidence type="ECO:0000313" key="14">
    <source>
        <dbReference type="Proteomes" id="UP001491310"/>
    </source>
</evidence>
<keyword evidence="9" id="KW-0030">Aminoacyl-tRNA synthetase</keyword>
<reference evidence="13 14" key="1">
    <citation type="journal article" date="2024" name="Nat. Commun.">
        <title>Phylogenomics reveals the evolutionary origins of lichenization in chlorophyte algae.</title>
        <authorList>
            <person name="Puginier C."/>
            <person name="Libourel C."/>
            <person name="Otte J."/>
            <person name="Skaloud P."/>
            <person name="Haon M."/>
            <person name="Grisel S."/>
            <person name="Petersen M."/>
            <person name="Berrin J.G."/>
            <person name="Delaux P.M."/>
            <person name="Dal Grande F."/>
            <person name="Keller J."/>
        </authorList>
    </citation>
    <scope>NUCLEOTIDE SEQUENCE [LARGE SCALE GENOMIC DNA]</scope>
    <source>
        <strain evidence="13 14">SAG 216-7</strain>
    </source>
</reference>
<dbReference type="EMBL" id="JALJOT010000010">
    <property type="protein sequence ID" value="KAK9906729.1"/>
    <property type="molecule type" value="Genomic_DNA"/>
</dbReference>
<comment type="cofactor">
    <cofactor evidence="1">
        <name>Zn(2+)</name>
        <dbReference type="ChEBI" id="CHEBI:29105"/>
    </cofactor>
</comment>
<evidence type="ECO:0000256" key="6">
    <source>
        <dbReference type="ARBA" id="ARBA00022833"/>
    </source>
</evidence>
<dbReference type="HAMAP" id="MF_00041">
    <property type="entry name" value="Cys_tRNA_synth"/>
    <property type="match status" value="1"/>
</dbReference>
<dbReference type="PANTHER" id="PTHR10890">
    <property type="entry name" value="CYSTEINYL-TRNA SYNTHETASE"/>
    <property type="match status" value="1"/>
</dbReference>
<dbReference type="PRINTS" id="PR00983">
    <property type="entry name" value="TRNASYNTHCYS"/>
</dbReference>
<keyword evidence="11" id="KW-0175">Coiled coil</keyword>
<keyword evidence="5" id="KW-0547">Nucleotide-binding</keyword>
<dbReference type="SUPFAM" id="SSF52374">
    <property type="entry name" value="Nucleotidylyl transferase"/>
    <property type="match status" value="1"/>
</dbReference>
<dbReference type="Gene3D" id="3.40.50.620">
    <property type="entry name" value="HUPs"/>
    <property type="match status" value="1"/>
</dbReference>
<evidence type="ECO:0000256" key="11">
    <source>
        <dbReference type="SAM" id="Coils"/>
    </source>
</evidence>
<proteinExistence type="inferred from homology"/>
<dbReference type="InterPro" id="IPR032678">
    <property type="entry name" value="tRNA-synt_1_cat_dom"/>
</dbReference>
<keyword evidence="8" id="KW-0648">Protein biosynthesis</keyword>
<dbReference type="Pfam" id="PF01406">
    <property type="entry name" value="tRNA-synt_1e"/>
    <property type="match status" value="1"/>
</dbReference>
<dbReference type="InterPro" id="IPR015803">
    <property type="entry name" value="Cys-tRNA-ligase"/>
</dbReference>
<evidence type="ECO:0000256" key="9">
    <source>
        <dbReference type="ARBA" id="ARBA00023146"/>
    </source>
</evidence>
<dbReference type="Gene3D" id="1.20.120.1910">
    <property type="entry name" value="Cysteine-tRNA ligase, C-terminal anti-codon recognition domain"/>
    <property type="match status" value="1"/>
</dbReference>
<dbReference type="SUPFAM" id="SSF47323">
    <property type="entry name" value="Anticodon-binding domain of a subclass of class I aminoacyl-tRNA synthetases"/>
    <property type="match status" value="1"/>
</dbReference>
<keyword evidence="14" id="KW-1185">Reference proteome</keyword>
<feature type="domain" description="tRNA synthetases class I catalytic" evidence="12">
    <location>
        <begin position="268"/>
        <end position="677"/>
    </location>
</feature>
<feature type="coiled-coil region" evidence="11">
    <location>
        <begin position="215"/>
        <end position="242"/>
    </location>
</feature>